<keyword evidence="2" id="KW-1185">Reference proteome</keyword>
<dbReference type="AlphaFoldDB" id="A0A327M7P1"/>
<evidence type="ECO:0000313" key="1">
    <source>
        <dbReference type="EMBL" id="RAI58396.1"/>
    </source>
</evidence>
<accession>A0A327M7P1</accession>
<gene>
    <name evidence="1" type="ORF">DOO78_13650</name>
</gene>
<reference evidence="2" key="1">
    <citation type="submission" date="2018-06" db="EMBL/GenBank/DDBJ databases">
        <authorList>
            <person name="Khan S.A."/>
        </authorList>
    </citation>
    <scope>NUCLEOTIDE SEQUENCE [LARGE SCALE GENOMIC DNA]</scope>
    <source>
        <strain evidence="2">DB-1506</strain>
    </source>
</reference>
<name>A0A327M7P1_9PROT</name>
<dbReference type="RefSeq" id="WP_111470353.1">
    <property type="nucleotide sequence ID" value="NZ_QLIX01000009.1"/>
</dbReference>
<protein>
    <submittedName>
        <fullName evidence="1">Uncharacterized protein</fullName>
    </submittedName>
</protein>
<dbReference type="OrthoDB" id="7278446at2"/>
<comment type="caution">
    <text evidence="1">The sequence shown here is derived from an EMBL/GenBank/DDBJ whole genome shotgun (WGS) entry which is preliminary data.</text>
</comment>
<dbReference type="Proteomes" id="UP000249065">
    <property type="component" value="Unassembled WGS sequence"/>
</dbReference>
<dbReference type="EMBL" id="QLIX01000009">
    <property type="protein sequence ID" value="RAI58396.1"/>
    <property type="molecule type" value="Genomic_DNA"/>
</dbReference>
<organism evidence="1 2">
    <name type="scientific">Roseicella frigidaeris</name>
    <dbReference type="NCBI Taxonomy" id="2230885"/>
    <lineage>
        <taxon>Bacteria</taxon>
        <taxon>Pseudomonadati</taxon>
        <taxon>Pseudomonadota</taxon>
        <taxon>Alphaproteobacteria</taxon>
        <taxon>Acetobacterales</taxon>
        <taxon>Roseomonadaceae</taxon>
        <taxon>Roseicella</taxon>
    </lineage>
</organism>
<sequence length="63" mass="6648">MSESATRDAILAEAAGLRRAWAEHRADVEQAIAAAARLRTAFARPADPAAEPLPAQRAPEAGR</sequence>
<proteinExistence type="predicted"/>
<evidence type="ECO:0000313" key="2">
    <source>
        <dbReference type="Proteomes" id="UP000249065"/>
    </source>
</evidence>